<dbReference type="Proteomes" id="UP001165080">
    <property type="component" value="Unassembled WGS sequence"/>
</dbReference>
<dbReference type="AlphaFoldDB" id="A0A9W6BUB0"/>
<dbReference type="CDD" id="cd00885">
    <property type="entry name" value="cinA"/>
    <property type="match status" value="1"/>
</dbReference>
<dbReference type="EMBL" id="BRXU01000022">
    <property type="protein sequence ID" value="GLC58367.1"/>
    <property type="molecule type" value="Genomic_DNA"/>
</dbReference>
<dbReference type="SMART" id="SM00852">
    <property type="entry name" value="MoCF_biosynth"/>
    <property type="match status" value="1"/>
</dbReference>
<accession>A0A9W6BUB0</accession>
<dbReference type="InterPro" id="IPR056596">
    <property type="entry name" value="FLAD1_M"/>
</dbReference>
<dbReference type="Gene3D" id="3.40.980.10">
    <property type="entry name" value="MoaB/Mog-like domain"/>
    <property type="match status" value="1"/>
</dbReference>
<evidence type="ECO:0000313" key="3">
    <source>
        <dbReference type="Proteomes" id="UP001165080"/>
    </source>
</evidence>
<protein>
    <recommendedName>
        <fullName evidence="1">MoaB/Mog domain-containing protein</fullName>
    </recommendedName>
</protein>
<dbReference type="InterPro" id="IPR050101">
    <property type="entry name" value="CinA"/>
</dbReference>
<dbReference type="InterPro" id="IPR001453">
    <property type="entry name" value="MoaB/Mog_dom"/>
</dbReference>
<organism evidence="2 3">
    <name type="scientific">Pleodorina starrii</name>
    <dbReference type="NCBI Taxonomy" id="330485"/>
    <lineage>
        <taxon>Eukaryota</taxon>
        <taxon>Viridiplantae</taxon>
        <taxon>Chlorophyta</taxon>
        <taxon>core chlorophytes</taxon>
        <taxon>Chlorophyceae</taxon>
        <taxon>CS clade</taxon>
        <taxon>Chlamydomonadales</taxon>
        <taxon>Volvocaceae</taxon>
        <taxon>Pleodorina</taxon>
    </lineage>
</organism>
<dbReference type="SUPFAM" id="SSF53218">
    <property type="entry name" value="Molybdenum cofactor biosynthesis proteins"/>
    <property type="match status" value="1"/>
</dbReference>
<reference evidence="2 3" key="1">
    <citation type="journal article" date="2023" name="Commun. Biol.">
        <title>Reorganization of the ancestral sex-determining regions during the evolution of trioecy in Pleodorina starrii.</title>
        <authorList>
            <person name="Takahashi K."/>
            <person name="Suzuki S."/>
            <person name="Kawai-Toyooka H."/>
            <person name="Yamamoto K."/>
            <person name="Hamaji T."/>
            <person name="Ootsuki R."/>
            <person name="Yamaguchi H."/>
            <person name="Kawachi M."/>
            <person name="Higashiyama T."/>
            <person name="Nozaki H."/>
        </authorList>
    </citation>
    <scope>NUCLEOTIDE SEQUENCE [LARGE SCALE GENOMIC DNA]</scope>
    <source>
        <strain evidence="2 3">NIES-4479</strain>
    </source>
</reference>
<keyword evidence="3" id="KW-1185">Reference proteome</keyword>
<dbReference type="InterPro" id="IPR036425">
    <property type="entry name" value="MoaB/Mog-like_dom_sf"/>
</dbReference>
<comment type="caution">
    <text evidence="2">The sequence shown here is derived from an EMBL/GenBank/DDBJ whole genome shotgun (WGS) entry which is preliminary data.</text>
</comment>
<dbReference type="PANTHER" id="PTHR13939:SF0">
    <property type="entry name" value="NMN AMIDOHYDROLASE-LIKE PROTEIN YFAY"/>
    <property type="match status" value="1"/>
</dbReference>
<name>A0A9W6BUB0_9CHLO</name>
<feature type="domain" description="MoaB/Mog" evidence="1">
    <location>
        <begin position="54"/>
        <end position="220"/>
    </location>
</feature>
<evidence type="ECO:0000313" key="2">
    <source>
        <dbReference type="EMBL" id="GLC58367.1"/>
    </source>
</evidence>
<dbReference type="Pfam" id="PF24102">
    <property type="entry name" value="FLAD1_M"/>
    <property type="match status" value="1"/>
</dbReference>
<sequence length="307" mass="32457">MHSLVNGATMHATGLIRRLVGRRWLLAANCAQLPRCRCMASSAASAAPEAPRAALVVIGDEILAGSVVDTNTPWLAKLLHSRGVDLIRVSYIPDSRSDIREAVLDAVGRVGPGGFVFTSGGIGPTHDDVTYEAVAEALGVSLQLHEPTVERMRVSYTARGLELNEARLRMATLPTPSEVLFTPGLWVPLVAVGGVYVLPGIPRLFQAMIAAHQDRFTGVAFHSAALFTQLGESDLAQPLTAVAAKHPRVAIGSYPNTAADISASYKVKLALSSRDPAALQAAVADVRSGLGDIFIADPEEGLKQQQS</sequence>
<gene>
    <name evidence="2" type="primary">PLEST010767</name>
    <name evidence="2" type="ORF">PLESTB_001351200</name>
</gene>
<evidence type="ECO:0000259" key="1">
    <source>
        <dbReference type="SMART" id="SM00852"/>
    </source>
</evidence>
<dbReference type="PANTHER" id="PTHR13939">
    <property type="entry name" value="NICOTINAMIDE-NUCLEOTIDE AMIDOHYDROLASE PNCC"/>
    <property type="match status" value="1"/>
</dbReference>
<proteinExistence type="predicted"/>
<dbReference type="Pfam" id="PF00994">
    <property type="entry name" value="MoCF_biosynth"/>
    <property type="match status" value="1"/>
</dbReference>